<dbReference type="EMBL" id="VEWN01000013">
    <property type="protein sequence ID" value="KAA1053923.1"/>
    <property type="molecule type" value="Genomic_DNA"/>
</dbReference>
<dbReference type="Proteomes" id="UP000325333">
    <property type="component" value="Unassembled WGS sequence"/>
</dbReference>
<reference evidence="1 2" key="1">
    <citation type="submission" date="2019-07" db="EMBL/GenBank/DDBJ databases">
        <title>Genome sequencing of the stress-tolerant strain Azospirillum brasilense Az19.</title>
        <authorList>
            <person name="Maroniche G.A."/>
            <person name="Garcia J.E."/>
            <person name="Pagnussat L."/>
            <person name="Amenta M."/>
            <person name="Creus C.M."/>
        </authorList>
    </citation>
    <scope>NUCLEOTIDE SEQUENCE [LARGE SCALE GENOMIC DNA]</scope>
    <source>
        <strain evidence="1 2">Az19</strain>
    </source>
</reference>
<comment type="caution">
    <text evidence="1">The sequence shown here is derived from an EMBL/GenBank/DDBJ whole genome shotgun (WGS) entry which is preliminary data.</text>
</comment>
<accession>A0A5B0KQF2</accession>
<evidence type="ECO:0000313" key="2">
    <source>
        <dbReference type="Proteomes" id="UP000325333"/>
    </source>
</evidence>
<proteinExistence type="predicted"/>
<evidence type="ECO:0000313" key="1">
    <source>
        <dbReference type="EMBL" id="KAA1053923.1"/>
    </source>
</evidence>
<protein>
    <submittedName>
        <fullName evidence="1">Uncharacterized protein</fullName>
    </submittedName>
</protein>
<name>A0A5B0KQF2_9PROT</name>
<organism evidence="1 2">
    <name type="scientific">Azospirillum argentinense</name>
    <dbReference type="NCBI Taxonomy" id="2970906"/>
    <lineage>
        <taxon>Bacteria</taxon>
        <taxon>Pseudomonadati</taxon>
        <taxon>Pseudomonadota</taxon>
        <taxon>Alphaproteobacteria</taxon>
        <taxon>Rhodospirillales</taxon>
        <taxon>Azospirillaceae</taxon>
        <taxon>Azospirillum</taxon>
    </lineage>
</organism>
<dbReference type="RefSeq" id="WP_149651027.1">
    <property type="nucleotide sequence ID" value="NZ_VEWN01000013.1"/>
</dbReference>
<dbReference type="AlphaFoldDB" id="A0A5B0KQF2"/>
<sequence>MTAPPLPDAQTRIRLAMAASGAAVLDRPVLWDQGSPGVRRIFDLVGVGASRSVYLDVPVTAVVALGHSRLIKPGATWRRIVDEHLTDDTWTDRVFDYIESEIRKQRFPAKGADGVLMLDACGGAVACSNGNHRLAAAIAWLAARHGDDAVLRKVVTNVVSLDNAIAGPLLAAHARGARVALACHPTDGALLCRVRTTWRVSITVFRRDAGPEGRWVADRSQTAGKLPEESWETVPATVLDAWHDAHWLSTQLASPTLEPVEQEGP</sequence>
<gene>
    <name evidence="1" type="ORF">FH063_002505</name>
</gene>